<keyword evidence="2" id="KW-1185">Reference proteome</keyword>
<comment type="caution">
    <text evidence="1">The sequence shown here is derived from an EMBL/GenBank/DDBJ whole genome shotgun (WGS) entry which is preliminary data.</text>
</comment>
<dbReference type="Proteomes" id="UP000283509">
    <property type="component" value="Unassembled WGS sequence"/>
</dbReference>
<reference evidence="1 2" key="2">
    <citation type="submission" date="2019-01" db="EMBL/GenBank/DDBJ databases">
        <title>The decoding of complex shrimp genome reveals the adaptation for benthos swimmer, frequently molting mechanism and breeding impact on genome.</title>
        <authorList>
            <person name="Sun Y."/>
            <person name="Gao Y."/>
            <person name="Yu Y."/>
        </authorList>
    </citation>
    <scope>NUCLEOTIDE SEQUENCE [LARGE SCALE GENOMIC DNA]</scope>
    <source>
        <tissue evidence="1">Muscle</tissue>
    </source>
</reference>
<accession>A0A3R7N3R5</accession>
<dbReference type="AlphaFoldDB" id="A0A3R7N3R5"/>
<name>A0A3R7N3R5_PENVA</name>
<evidence type="ECO:0000313" key="2">
    <source>
        <dbReference type="Proteomes" id="UP000283509"/>
    </source>
</evidence>
<organism evidence="1 2">
    <name type="scientific">Penaeus vannamei</name>
    <name type="common">Whiteleg shrimp</name>
    <name type="synonym">Litopenaeus vannamei</name>
    <dbReference type="NCBI Taxonomy" id="6689"/>
    <lineage>
        <taxon>Eukaryota</taxon>
        <taxon>Metazoa</taxon>
        <taxon>Ecdysozoa</taxon>
        <taxon>Arthropoda</taxon>
        <taxon>Crustacea</taxon>
        <taxon>Multicrustacea</taxon>
        <taxon>Malacostraca</taxon>
        <taxon>Eumalacostraca</taxon>
        <taxon>Eucarida</taxon>
        <taxon>Decapoda</taxon>
        <taxon>Dendrobranchiata</taxon>
        <taxon>Penaeoidea</taxon>
        <taxon>Penaeidae</taxon>
        <taxon>Penaeus</taxon>
    </lineage>
</organism>
<evidence type="ECO:0000313" key="1">
    <source>
        <dbReference type="EMBL" id="ROT76523.1"/>
    </source>
</evidence>
<reference evidence="1 2" key="1">
    <citation type="submission" date="2018-04" db="EMBL/GenBank/DDBJ databases">
        <authorList>
            <person name="Zhang X."/>
            <person name="Yuan J."/>
            <person name="Li F."/>
            <person name="Xiang J."/>
        </authorList>
    </citation>
    <scope>NUCLEOTIDE SEQUENCE [LARGE SCALE GENOMIC DNA]</scope>
    <source>
        <tissue evidence="1">Muscle</tissue>
    </source>
</reference>
<protein>
    <submittedName>
        <fullName evidence="1">Uncharacterized protein</fullName>
    </submittedName>
</protein>
<sequence>MSAQLLHPGVEASKMLEAALQQMDGIIAGTQLELASLPDRSVSPVATISELAEKLRLALQSSQDDGDFEDVDDETKKFLLEWLKKRTADDVSTALFETVCRGRRQHDSGARPNGGGRGGGGVLSLSLAPCILGFFGRSPSLPLPPSRKKKGKRPTRFVDTYRLGRTRGHVFGLRSASQVGLPAPVTSCQRSEAGGLVVPKSALKAFTSEGERESCW</sequence>
<proteinExistence type="predicted"/>
<dbReference type="EMBL" id="QCYY01001648">
    <property type="protein sequence ID" value="ROT76523.1"/>
    <property type="molecule type" value="Genomic_DNA"/>
</dbReference>
<gene>
    <name evidence="1" type="ORF">C7M84_004891</name>
</gene>